<dbReference type="Proteomes" id="UP000177798">
    <property type="component" value="Chromosome 3"/>
</dbReference>
<accession>A0A1D9PYZ6</accession>
<dbReference type="EMBL" id="CP017816">
    <property type="protein sequence ID" value="APA07924.1"/>
    <property type="molecule type" value="Genomic_DNA"/>
</dbReference>
<evidence type="ECO:0000313" key="3">
    <source>
        <dbReference type="Proteomes" id="UP000177798"/>
    </source>
</evidence>
<organism evidence="2 3">
    <name type="scientific">Sclerotinia sclerotiorum (strain ATCC 18683 / 1980 / Ss-1)</name>
    <name type="common">White mold</name>
    <name type="synonym">Whetzelinia sclerotiorum</name>
    <dbReference type="NCBI Taxonomy" id="665079"/>
    <lineage>
        <taxon>Eukaryota</taxon>
        <taxon>Fungi</taxon>
        <taxon>Dikarya</taxon>
        <taxon>Ascomycota</taxon>
        <taxon>Pezizomycotina</taxon>
        <taxon>Leotiomycetes</taxon>
        <taxon>Helotiales</taxon>
        <taxon>Sclerotiniaceae</taxon>
        <taxon>Sclerotinia</taxon>
    </lineage>
</organism>
<protein>
    <submittedName>
        <fullName evidence="2">Uncharacterized protein</fullName>
    </submittedName>
</protein>
<reference evidence="3" key="1">
    <citation type="journal article" date="2017" name="Genome Biol. Evol.">
        <title>The complete genome sequence of the phytopathogenic fungus Sclerotinia sclerotiorum reveals insights into the genome architecture of broad host range pathogens.</title>
        <authorList>
            <person name="Derbyshire M."/>
            <person name="Denton-Giles M."/>
            <person name="Hegedus D."/>
            <person name="Seifbarghy S."/>
            <person name="Rollins J."/>
            <person name="van Kan J."/>
            <person name="Seidl M.F."/>
            <person name="Faino L."/>
            <person name="Mbengue M."/>
            <person name="Navaud O."/>
            <person name="Raffaele S."/>
            <person name="Hammond-Kosack K."/>
            <person name="Heard S."/>
            <person name="Oliver R."/>
        </authorList>
    </citation>
    <scope>NUCLEOTIDE SEQUENCE [LARGE SCALE GENOMIC DNA]</scope>
    <source>
        <strain evidence="3">ATCC 18683 / 1980 / Ss-1</strain>
    </source>
</reference>
<dbReference type="VEuPathDB" id="FungiDB:sscle_03g026940"/>
<dbReference type="KEGG" id="ssl:SS1G_00460"/>
<evidence type="ECO:0000256" key="1">
    <source>
        <dbReference type="SAM" id="MobiDB-lite"/>
    </source>
</evidence>
<dbReference type="RefSeq" id="XP_001598372.1">
    <property type="nucleotide sequence ID" value="XM_001598322.1"/>
</dbReference>
<gene>
    <name evidence="2" type="ORF">sscle_03g026940</name>
</gene>
<feature type="region of interest" description="Disordered" evidence="1">
    <location>
        <begin position="1"/>
        <end position="22"/>
    </location>
</feature>
<dbReference type="OrthoDB" id="3521531at2759"/>
<dbReference type="AlphaFoldDB" id="A0A1D9PYZ6"/>
<name>A0A1D9PYZ6_SCLS1</name>
<proteinExistence type="predicted"/>
<evidence type="ECO:0000313" key="2">
    <source>
        <dbReference type="EMBL" id="APA07924.1"/>
    </source>
</evidence>
<sequence length="82" mass="9118">MPNIMGPKPNANPRDRATRRAGRVADMPTHSLIEYAAINGALFIDLDFCTSMSAAKEEIFDALVEIIPKYADETDIIHLQMI</sequence>